<dbReference type="AlphaFoldDB" id="A0A4Z1KJK9"/>
<dbReference type="EMBL" id="PQXO01000597">
    <property type="protein sequence ID" value="TGO83744.1"/>
    <property type="molecule type" value="Genomic_DNA"/>
</dbReference>
<keyword evidence="1" id="KW-0175">Coiled coil</keyword>
<proteinExistence type="predicted"/>
<accession>A0A4Z1KJK9</accession>
<feature type="coiled-coil region" evidence="1">
    <location>
        <begin position="208"/>
        <end position="235"/>
    </location>
</feature>
<dbReference type="Proteomes" id="UP000297280">
    <property type="component" value="Unassembled WGS sequence"/>
</dbReference>
<comment type="caution">
    <text evidence="2">The sequence shown here is derived from an EMBL/GenBank/DDBJ whole genome shotgun (WGS) entry which is preliminary data.</text>
</comment>
<evidence type="ECO:0000313" key="2">
    <source>
        <dbReference type="EMBL" id="TGO83744.1"/>
    </source>
</evidence>
<evidence type="ECO:0000313" key="3">
    <source>
        <dbReference type="Proteomes" id="UP000297280"/>
    </source>
</evidence>
<evidence type="ECO:0000256" key="1">
    <source>
        <dbReference type="SAM" id="Coils"/>
    </source>
</evidence>
<feature type="coiled-coil region" evidence="1">
    <location>
        <begin position="116"/>
        <end position="150"/>
    </location>
</feature>
<organism evidence="2 3">
    <name type="scientific">Botrytis porri</name>
    <dbReference type="NCBI Taxonomy" id="87229"/>
    <lineage>
        <taxon>Eukaryota</taxon>
        <taxon>Fungi</taxon>
        <taxon>Dikarya</taxon>
        <taxon>Ascomycota</taxon>
        <taxon>Pezizomycotina</taxon>
        <taxon>Leotiomycetes</taxon>
        <taxon>Helotiales</taxon>
        <taxon>Sclerotiniaceae</taxon>
        <taxon>Botrytis</taxon>
    </lineage>
</organism>
<gene>
    <name evidence="2" type="ORF">BPOR_0598g00020</name>
</gene>
<keyword evidence="3" id="KW-1185">Reference proteome</keyword>
<protein>
    <submittedName>
        <fullName evidence="2">Uncharacterized protein</fullName>
    </submittedName>
</protein>
<name>A0A4Z1KJK9_9HELO</name>
<sequence length="297" mass="34400">MSERPDPFQALYEIREYVQKNQTDNYRYRSEEERSSELEHQVVLRKLKLSDEKLKVKLVEAVTQVVDRNISIYEKKTDELLDIIDKFKEEAIAQEQAFQQASADLQKIKQGSTKALAKLNTKLAKNTAALREKEQELSTATEALATKSSEFEDISRALLDIQKDHSSCASTINSLEIELRDAKAINNASRTSIHAEADRIQKGIAKATVELEARLKESEYRNQGLERKCRMLEERYSEQVIASAKKEEQIIRSVVEERRSHDRVLELQRDLGKEETRYFELELSFQDLCHKFGDDKE</sequence>
<reference evidence="2 3" key="1">
    <citation type="submission" date="2017-12" db="EMBL/GenBank/DDBJ databases">
        <title>Comparative genomics of Botrytis spp.</title>
        <authorList>
            <person name="Valero-Jimenez C.A."/>
            <person name="Tapia P."/>
            <person name="Veloso J."/>
            <person name="Silva-Moreno E."/>
            <person name="Staats M."/>
            <person name="Valdes J.H."/>
            <person name="Van Kan J.A.L."/>
        </authorList>
    </citation>
    <scope>NUCLEOTIDE SEQUENCE [LARGE SCALE GENOMIC DNA]</scope>
    <source>
        <strain evidence="2 3">MUCL3349</strain>
    </source>
</reference>